<organism evidence="1 2">
    <name type="scientific">Ammoniphilus resinae</name>
    <dbReference type="NCBI Taxonomy" id="861532"/>
    <lineage>
        <taxon>Bacteria</taxon>
        <taxon>Bacillati</taxon>
        <taxon>Bacillota</taxon>
        <taxon>Bacilli</taxon>
        <taxon>Bacillales</taxon>
        <taxon>Paenibacillaceae</taxon>
        <taxon>Aneurinibacillus group</taxon>
        <taxon>Ammoniphilus</taxon>
    </lineage>
</organism>
<proteinExistence type="predicted"/>
<dbReference type="RefSeq" id="WP_209809144.1">
    <property type="nucleotide sequence ID" value="NZ_JAGGKT010000002.1"/>
</dbReference>
<evidence type="ECO:0000313" key="2">
    <source>
        <dbReference type="Proteomes" id="UP001519343"/>
    </source>
</evidence>
<keyword evidence="2" id="KW-1185">Reference proteome</keyword>
<sequence length="64" mass="7569">MTHEEVKYVREFLLSVSRRLKIKRIGFSGIDLYGNDIKTIIDQLFEKKVIIPEEKDRIYKKLGG</sequence>
<protein>
    <submittedName>
        <fullName evidence="1">Uncharacterized protein</fullName>
    </submittedName>
</protein>
<dbReference type="EMBL" id="JAGGKT010000002">
    <property type="protein sequence ID" value="MBP1931045.1"/>
    <property type="molecule type" value="Genomic_DNA"/>
</dbReference>
<comment type="caution">
    <text evidence="1">The sequence shown here is derived from an EMBL/GenBank/DDBJ whole genome shotgun (WGS) entry which is preliminary data.</text>
</comment>
<reference evidence="1 2" key="1">
    <citation type="submission" date="2021-03" db="EMBL/GenBank/DDBJ databases">
        <title>Genomic Encyclopedia of Type Strains, Phase IV (KMG-IV): sequencing the most valuable type-strain genomes for metagenomic binning, comparative biology and taxonomic classification.</title>
        <authorList>
            <person name="Goeker M."/>
        </authorList>
    </citation>
    <scope>NUCLEOTIDE SEQUENCE [LARGE SCALE GENOMIC DNA]</scope>
    <source>
        <strain evidence="1 2">DSM 24738</strain>
    </source>
</reference>
<evidence type="ECO:0000313" key="1">
    <source>
        <dbReference type="EMBL" id="MBP1931045.1"/>
    </source>
</evidence>
<name>A0ABS4GME8_9BACL</name>
<dbReference type="Proteomes" id="UP001519343">
    <property type="component" value="Unassembled WGS sequence"/>
</dbReference>
<gene>
    <name evidence="1" type="ORF">J2Z37_001042</name>
</gene>
<accession>A0ABS4GME8</accession>